<organism evidence="1 2">
    <name type="scientific">Stenotrophomonas indicatrix</name>
    <dbReference type="NCBI Taxonomy" id="2045451"/>
    <lineage>
        <taxon>Bacteria</taxon>
        <taxon>Pseudomonadati</taxon>
        <taxon>Pseudomonadota</taxon>
        <taxon>Gammaproteobacteria</taxon>
        <taxon>Lysobacterales</taxon>
        <taxon>Lysobacteraceae</taxon>
        <taxon>Stenotrophomonas</taxon>
    </lineage>
</organism>
<evidence type="ECO:0000313" key="2">
    <source>
        <dbReference type="Proteomes" id="UP001174315"/>
    </source>
</evidence>
<accession>A0ABT8QGW2</accession>
<dbReference type="RefSeq" id="WP_301910955.1">
    <property type="nucleotide sequence ID" value="NZ_JAUKNO010000021.1"/>
</dbReference>
<sequence length="78" mass="8424">MNPNRTRATMLPLSKKPMMPVPCPSAVDYDLRACVQQAFFGAAEQGVVENRNDIAGFPGQSNAPISLLSFFSSMFGAK</sequence>
<keyword evidence="2" id="KW-1185">Reference proteome</keyword>
<dbReference type="EMBL" id="JAUKNN010000052">
    <property type="protein sequence ID" value="MDN8671089.1"/>
    <property type="molecule type" value="Genomic_DNA"/>
</dbReference>
<name>A0ABT8QGW2_9GAMM</name>
<dbReference type="Proteomes" id="UP001174315">
    <property type="component" value="Unassembled WGS sequence"/>
</dbReference>
<reference evidence="1" key="1">
    <citation type="submission" date="2023-07" db="EMBL/GenBank/DDBJ databases">
        <title>Stenotrophomonas isolates from soil.</title>
        <authorList>
            <person name="Sharma V."/>
            <person name="Zur-Pinska J."/>
            <person name="Hay A.G."/>
        </authorList>
    </citation>
    <scope>NUCLEOTIDE SEQUENCE</scope>
    <source>
        <strain evidence="1">C2</strain>
    </source>
</reference>
<gene>
    <name evidence="1" type="ORF">Q0S36_17215</name>
</gene>
<comment type="caution">
    <text evidence="1">The sequence shown here is derived from an EMBL/GenBank/DDBJ whole genome shotgun (WGS) entry which is preliminary data.</text>
</comment>
<evidence type="ECO:0000313" key="1">
    <source>
        <dbReference type="EMBL" id="MDN8671089.1"/>
    </source>
</evidence>
<proteinExistence type="predicted"/>
<protein>
    <submittedName>
        <fullName evidence="1">Uncharacterized protein</fullName>
    </submittedName>
</protein>